<keyword evidence="5" id="KW-0624">Polysaccharide degradation</keyword>
<comment type="catalytic activity">
    <reaction evidence="5">
        <text>[(1-&gt;4)-beta-D-glucosyl]n+m + reduced acceptor + O2 = 4-dehydro-beta-D-glucosyl-[(1-&gt;4)-beta-D-glucosyl]n-1 + [(1-&gt;4)-beta-D-glucosyl]m + acceptor + H2O.</text>
        <dbReference type="EC" id="1.14.99.56"/>
    </reaction>
</comment>
<proteinExistence type="predicted"/>
<feature type="compositionally biased region" description="Low complexity" evidence="6">
    <location>
        <begin position="367"/>
        <end position="391"/>
    </location>
</feature>
<dbReference type="Pfam" id="PF03443">
    <property type="entry name" value="AA9"/>
    <property type="match status" value="1"/>
</dbReference>
<evidence type="ECO:0000256" key="2">
    <source>
        <dbReference type="ARBA" id="ARBA00004613"/>
    </source>
</evidence>
<keyword evidence="3 5" id="KW-0964">Secreted</keyword>
<evidence type="ECO:0000256" key="1">
    <source>
        <dbReference type="ARBA" id="ARBA00001973"/>
    </source>
</evidence>
<keyword evidence="4 5" id="KW-1015">Disulfide bond</keyword>
<evidence type="ECO:0000313" key="9">
    <source>
        <dbReference type="Proteomes" id="UP000799757"/>
    </source>
</evidence>
<organism evidence="8 9">
    <name type="scientific">Melanomma pulvis-pyrius CBS 109.77</name>
    <dbReference type="NCBI Taxonomy" id="1314802"/>
    <lineage>
        <taxon>Eukaryota</taxon>
        <taxon>Fungi</taxon>
        <taxon>Dikarya</taxon>
        <taxon>Ascomycota</taxon>
        <taxon>Pezizomycotina</taxon>
        <taxon>Dothideomycetes</taxon>
        <taxon>Pleosporomycetidae</taxon>
        <taxon>Pleosporales</taxon>
        <taxon>Melanommataceae</taxon>
        <taxon>Melanomma</taxon>
    </lineage>
</organism>
<evidence type="ECO:0000256" key="3">
    <source>
        <dbReference type="ARBA" id="ARBA00022525"/>
    </source>
</evidence>
<feature type="domain" description="Auxiliary Activity family 9 catalytic" evidence="7">
    <location>
        <begin position="12"/>
        <end position="224"/>
    </location>
</feature>
<dbReference type="EC" id="1.14.99.56" evidence="5"/>
<dbReference type="AlphaFoldDB" id="A0A6A6XV10"/>
<dbReference type="PANTHER" id="PTHR33353">
    <property type="entry name" value="PUTATIVE (AFU_ORTHOLOGUE AFUA_1G12560)-RELATED"/>
    <property type="match status" value="1"/>
</dbReference>
<feature type="region of interest" description="Disordered" evidence="6">
    <location>
        <begin position="367"/>
        <end position="411"/>
    </location>
</feature>
<keyword evidence="5" id="KW-0136">Cellulose degradation</keyword>
<comment type="cofactor">
    <cofactor evidence="1">
        <name>Cu(2+)</name>
        <dbReference type="ChEBI" id="CHEBI:29036"/>
    </cofactor>
</comment>
<feature type="compositionally biased region" description="Low complexity" evidence="6">
    <location>
        <begin position="235"/>
        <end position="251"/>
    </location>
</feature>
<dbReference type="GO" id="GO:0030245">
    <property type="term" value="P:cellulose catabolic process"/>
    <property type="evidence" value="ECO:0007669"/>
    <property type="project" value="UniProtKB-UniRule"/>
</dbReference>
<dbReference type="EMBL" id="MU001753">
    <property type="protein sequence ID" value="KAF2800088.1"/>
    <property type="molecule type" value="Genomic_DNA"/>
</dbReference>
<keyword evidence="9" id="KW-1185">Reference proteome</keyword>
<comment type="subcellular location">
    <subcellularLocation>
        <location evidence="2 5">Secreted</location>
    </subcellularLocation>
</comment>
<evidence type="ECO:0000256" key="5">
    <source>
        <dbReference type="RuleBase" id="RU368122"/>
    </source>
</evidence>
<evidence type="ECO:0000256" key="6">
    <source>
        <dbReference type="SAM" id="MobiDB-lite"/>
    </source>
</evidence>
<dbReference type="PANTHER" id="PTHR33353:SF32">
    <property type="entry name" value="ENDO-BETA-1,4-GLUCANASE D"/>
    <property type="match status" value="1"/>
</dbReference>
<keyword evidence="8" id="KW-0503">Monooxygenase</keyword>
<keyword evidence="5" id="KW-0119">Carbohydrate metabolism</keyword>
<dbReference type="InterPro" id="IPR005103">
    <property type="entry name" value="AA9_LPMO"/>
</dbReference>
<dbReference type="CDD" id="cd21175">
    <property type="entry name" value="LPMO_AA9"/>
    <property type="match status" value="1"/>
</dbReference>
<dbReference type="GO" id="GO:0004497">
    <property type="term" value="F:monooxygenase activity"/>
    <property type="evidence" value="ECO:0007669"/>
    <property type="project" value="UniProtKB-KW"/>
</dbReference>
<dbReference type="GO" id="GO:0005576">
    <property type="term" value="C:extracellular region"/>
    <property type="evidence" value="ECO:0007669"/>
    <property type="project" value="UniProtKB-SubCell"/>
</dbReference>
<dbReference type="Proteomes" id="UP000799757">
    <property type="component" value="Unassembled WGS sequence"/>
</dbReference>
<evidence type="ECO:0000313" key="8">
    <source>
        <dbReference type="EMBL" id="KAF2800088.1"/>
    </source>
</evidence>
<dbReference type="GO" id="GO:0030248">
    <property type="term" value="F:cellulose binding"/>
    <property type="evidence" value="ECO:0007669"/>
    <property type="project" value="UniProtKB-UniRule"/>
</dbReference>
<keyword evidence="8" id="KW-0560">Oxidoreductase</keyword>
<evidence type="ECO:0000256" key="4">
    <source>
        <dbReference type="ARBA" id="ARBA00023157"/>
    </source>
</evidence>
<evidence type="ECO:0000259" key="7">
    <source>
        <dbReference type="Pfam" id="PF03443"/>
    </source>
</evidence>
<reference evidence="8" key="1">
    <citation type="journal article" date="2020" name="Stud. Mycol.">
        <title>101 Dothideomycetes genomes: a test case for predicting lifestyles and emergence of pathogens.</title>
        <authorList>
            <person name="Haridas S."/>
            <person name="Albert R."/>
            <person name="Binder M."/>
            <person name="Bloem J."/>
            <person name="Labutti K."/>
            <person name="Salamov A."/>
            <person name="Andreopoulos B."/>
            <person name="Baker S."/>
            <person name="Barry K."/>
            <person name="Bills G."/>
            <person name="Bluhm B."/>
            <person name="Cannon C."/>
            <person name="Castanera R."/>
            <person name="Culley D."/>
            <person name="Daum C."/>
            <person name="Ezra D."/>
            <person name="Gonzalez J."/>
            <person name="Henrissat B."/>
            <person name="Kuo A."/>
            <person name="Liang C."/>
            <person name="Lipzen A."/>
            <person name="Lutzoni F."/>
            <person name="Magnuson J."/>
            <person name="Mondo S."/>
            <person name="Nolan M."/>
            <person name="Ohm R."/>
            <person name="Pangilinan J."/>
            <person name="Park H.-J."/>
            <person name="Ramirez L."/>
            <person name="Alfaro M."/>
            <person name="Sun H."/>
            <person name="Tritt A."/>
            <person name="Yoshinaga Y."/>
            <person name="Zwiers L.-H."/>
            <person name="Turgeon B."/>
            <person name="Goodwin S."/>
            <person name="Spatafora J."/>
            <person name="Crous P."/>
            <person name="Grigoriev I."/>
        </authorList>
    </citation>
    <scope>NUCLEOTIDE SEQUENCE</scope>
    <source>
        <strain evidence="8">CBS 109.77</strain>
    </source>
</reference>
<dbReference type="Gene3D" id="2.70.50.70">
    <property type="match status" value="1"/>
</dbReference>
<protein>
    <recommendedName>
        <fullName evidence="5">AA9 family lytic polysaccharide monooxygenase</fullName>
        <ecNumber evidence="5">1.14.99.56</ecNumber>
    </recommendedName>
    <alternativeName>
        <fullName evidence="5">Endo-beta-1,4-glucanase</fullName>
    </alternativeName>
    <alternativeName>
        <fullName evidence="5">Glycosyl hydrolase 61 family protein</fullName>
    </alternativeName>
</protein>
<feature type="region of interest" description="Disordered" evidence="6">
    <location>
        <begin position="233"/>
        <end position="253"/>
    </location>
</feature>
<dbReference type="InterPro" id="IPR049892">
    <property type="entry name" value="AA9"/>
</dbReference>
<accession>A0A6A6XV10</accession>
<comment type="domain">
    <text evidence="5">Has a modular structure: an endo-beta-1,4-glucanase catalytic module at the N-terminus, a linker rich in serines and threonines, and a C-terminal carbohydrate-binding module (CBM).</text>
</comment>
<gene>
    <name evidence="8" type="ORF">K505DRAFT_229557</name>
</gene>
<name>A0A6A6XV10_9PLEO</name>
<dbReference type="OrthoDB" id="5985073at2759"/>
<dbReference type="GO" id="GO:0008810">
    <property type="term" value="F:cellulase activity"/>
    <property type="evidence" value="ECO:0007669"/>
    <property type="project" value="UniProtKB-UniRule"/>
</dbReference>
<comment type="function">
    <text evidence="5">Lytic polysaccharide monooxygenase (LMPO) that depolymerizes crystalline and amorphous polysaccharides via the oxidation of scissile alpha- or beta-(1-4)-glycosidic bonds, yielding C1 and/or C4 oxidation products. Catalysis by LPMOs requires the reduction of the active-site copper from Cu(II) to Cu(I) by a reducing agent and H(2)O(2) or O(2) as a cosubstrate.</text>
</comment>
<sequence>MALAVAPATLAHTVFTNFFVDGVSQGDGVAMRMRKDGSVAGSPLEDLSSKNMACNVDGTTGVPRVQSVTDGATLTFEIRSWPNDPTKERLDRGHYGPCAVYLKKVDSAIDDEGAGDGWFKLWDDGYTASDKRWCTDRVIDNGGLLSVVLPKGLQGGYYLARPEILALHNANKGDPQFYTGCAQIFLESTGSLVPAETVAIPGYVKAGEPSVSVNIYYGDDLSKYTTPGPAVAKLTSSSGSASEGQTSQTQGLRPAGCIAENGNWCGTEVPDYSDETGCWASGQKCWDQSEVCYDTAPPTGHAGCEIWQTKCKGIQAQCEAKNFNGPPNKGKDLTPPKKTIDVGLIMATQGGGVVAAPKTSAVAVKPSAPAAPKSTSAATSAAKPKATSAKVEAAQPKPTATEDKYEAAVPTPAVTPKTTIIVPASENAPEPTADPCPAGFVCVTSVFVETKTVYVTVEVEAMRRRSVHHRRHGHKF</sequence>